<sequence length="350" mass="36207">MIISCPHCQTKYQVTYEAIGSAGRKVQCAHCQQAWDQGPIPKDEPPPEVKKAEQAISEDGLDDAMGVEEKAAAALTAAAVAAKAEKERVAKAEKEKAAKAAKTKKATDNEDSARGQAAAGKLDPAIVRKRRKAFSDGEDRGAEEQPLTRLRLALRIVGATALIGVLGFAYFGRVEVVQRFPAMAGVYDAVGLGINVVGLDFSDVSTLQTLRNGKEVLIVSAQIVGRSPTPVKVPAVVVTLLGPDGEGVYQWSVQPSVRDLMAGERSTFDTQLTLPPGNASRVRLSFAGGSGAKGLSSGKAPTPAAANHGPVTTDPAAADHGAPANPAAEASAETDHGAAAAPANASSEHH</sequence>
<dbReference type="InterPro" id="IPR011723">
    <property type="entry name" value="Znf/thioredoxin_put"/>
</dbReference>
<feature type="region of interest" description="Disordered" evidence="1">
    <location>
        <begin position="93"/>
        <end position="120"/>
    </location>
</feature>
<gene>
    <name evidence="4" type="ORF">KD146_15445</name>
</gene>
<comment type="caution">
    <text evidence="4">The sequence shown here is derived from an EMBL/GenBank/DDBJ whole genome shotgun (WGS) entry which is preliminary data.</text>
</comment>
<feature type="compositionally biased region" description="Low complexity" evidence="1">
    <location>
        <begin position="338"/>
        <end position="350"/>
    </location>
</feature>
<feature type="region of interest" description="Disordered" evidence="1">
    <location>
        <begin position="290"/>
        <end position="350"/>
    </location>
</feature>
<keyword evidence="2" id="KW-0472">Membrane</keyword>
<dbReference type="Pfam" id="PF13717">
    <property type="entry name" value="Zn_ribbon_4"/>
    <property type="match status" value="1"/>
</dbReference>
<dbReference type="NCBIfam" id="TIGR02098">
    <property type="entry name" value="MJ0042_CXXC"/>
    <property type="match status" value="1"/>
</dbReference>
<evidence type="ECO:0000313" key="4">
    <source>
        <dbReference type="EMBL" id="MBS3850094.1"/>
    </source>
</evidence>
<keyword evidence="2" id="KW-1133">Transmembrane helix</keyword>
<evidence type="ECO:0000256" key="1">
    <source>
        <dbReference type="SAM" id="MobiDB-lite"/>
    </source>
</evidence>
<evidence type="ECO:0000259" key="3">
    <source>
        <dbReference type="Pfam" id="PF13717"/>
    </source>
</evidence>
<dbReference type="AlphaFoldDB" id="A0A942ECU6"/>
<feature type="transmembrane region" description="Helical" evidence="2">
    <location>
        <begin position="152"/>
        <end position="171"/>
    </location>
</feature>
<feature type="compositionally biased region" description="Low complexity" evidence="1">
    <location>
        <begin position="315"/>
        <end position="331"/>
    </location>
</feature>
<reference evidence="4" key="1">
    <citation type="submission" date="2021-04" db="EMBL/GenBank/DDBJ databases">
        <title>Devosia litorisediminis sp. nov., isolated from a sand dune.</title>
        <authorList>
            <person name="Park S."/>
            <person name="Yoon J.-H."/>
        </authorList>
    </citation>
    <scope>NUCLEOTIDE SEQUENCE</scope>
    <source>
        <strain evidence="4">BSSL-BM10</strain>
    </source>
</reference>
<protein>
    <submittedName>
        <fullName evidence="4">Zinc-ribbon domain-containing protein</fullName>
    </submittedName>
</protein>
<accession>A0A942ECU6</accession>
<dbReference type="RefSeq" id="WP_212659736.1">
    <property type="nucleotide sequence ID" value="NZ_JAGXTP010000003.1"/>
</dbReference>
<feature type="domain" description="Zinc finger/thioredoxin putative" evidence="3">
    <location>
        <begin position="1"/>
        <end position="35"/>
    </location>
</feature>
<evidence type="ECO:0000313" key="5">
    <source>
        <dbReference type="Proteomes" id="UP000678281"/>
    </source>
</evidence>
<organism evidence="4 5">
    <name type="scientific">Devosia litorisediminis</name>
    <dbReference type="NCBI Taxonomy" id="2829817"/>
    <lineage>
        <taxon>Bacteria</taxon>
        <taxon>Pseudomonadati</taxon>
        <taxon>Pseudomonadota</taxon>
        <taxon>Alphaproteobacteria</taxon>
        <taxon>Hyphomicrobiales</taxon>
        <taxon>Devosiaceae</taxon>
        <taxon>Devosia</taxon>
    </lineage>
</organism>
<keyword evidence="2" id="KW-0812">Transmembrane</keyword>
<keyword evidence="5" id="KW-1185">Reference proteome</keyword>
<name>A0A942ECU6_9HYPH</name>
<dbReference type="EMBL" id="JAGXTP010000003">
    <property type="protein sequence ID" value="MBS3850094.1"/>
    <property type="molecule type" value="Genomic_DNA"/>
</dbReference>
<evidence type="ECO:0000256" key="2">
    <source>
        <dbReference type="SAM" id="Phobius"/>
    </source>
</evidence>
<proteinExistence type="predicted"/>
<dbReference type="Proteomes" id="UP000678281">
    <property type="component" value="Unassembled WGS sequence"/>
</dbReference>